<evidence type="ECO:0000256" key="8">
    <source>
        <dbReference type="ARBA" id="ARBA00023002"/>
    </source>
</evidence>
<evidence type="ECO:0000256" key="7">
    <source>
        <dbReference type="ARBA" id="ARBA00022946"/>
    </source>
</evidence>
<dbReference type="AlphaFoldDB" id="A0AAV5QK40"/>
<dbReference type="RefSeq" id="XP_064851927.1">
    <property type="nucleotide sequence ID" value="XM_064995855.1"/>
</dbReference>
<dbReference type="Proteomes" id="UP001360560">
    <property type="component" value="Unassembled WGS sequence"/>
</dbReference>
<dbReference type="NCBIfam" id="TIGR03422">
    <property type="entry name" value="mito_frataxin"/>
    <property type="match status" value="1"/>
</dbReference>
<evidence type="ECO:0000256" key="10">
    <source>
        <dbReference type="ARBA" id="ARBA00023065"/>
    </source>
</evidence>
<evidence type="ECO:0000256" key="12">
    <source>
        <dbReference type="ARBA" id="ARBA00047990"/>
    </source>
</evidence>
<dbReference type="GO" id="GO:0016226">
    <property type="term" value="P:iron-sulfur cluster assembly"/>
    <property type="evidence" value="ECO:0007669"/>
    <property type="project" value="InterPro"/>
</dbReference>
<gene>
    <name evidence="13" type="ORF">DASC09_022520</name>
</gene>
<dbReference type="SMART" id="SM01219">
    <property type="entry name" value="Frataxin_Cyay"/>
    <property type="match status" value="1"/>
</dbReference>
<dbReference type="EMBL" id="BTFZ01000004">
    <property type="protein sequence ID" value="GMM34927.1"/>
    <property type="molecule type" value="Genomic_DNA"/>
</dbReference>
<dbReference type="GO" id="GO:0006826">
    <property type="term" value="P:iron ion transport"/>
    <property type="evidence" value="ECO:0007669"/>
    <property type="project" value="UniProtKB-KW"/>
</dbReference>
<dbReference type="InterPro" id="IPR002908">
    <property type="entry name" value="Frataxin/CyaY"/>
</dbReference>
<evidence type="ECO:0000256" key="9">
    <source>
        <dbReference type="ARBA" id="ARBA00023004"/>
    </source>
</evidence>
<keyword evidence="9" id="KW-0408">Iron</keyword>
<dbReference type="NCBIfam" id="TIGR03421">
    <property type="entry name" value="FeS_CyaY"/>
    <property type="match status" value="1"/>
</dbReference>
<proteinExistence type="inferred from homology"/>
<keyword evidence="6" id="KW-0410">Iron transport</keyword>
<evidence type="ECO:0000256" key="11">
    <source>
        <dbReference type="ARBA" id="ARBA00023128"/>
    </source>
</evidence>
<keyword evidence="7" id="KW-0809">Transit peptide</keyword>
<dbReference type="GO" id="GO:0004322">
    <property type="term" value="F:ferroxidase activity"/>
    <property type="evidence" value="ECO:0007669"/>
    <property type="project" value="UniProtKB-EC"/>
</dbReference>
<evidence type="ECO:0000256" key="5">
    <source>
        <dbReference type="ARBA" id="ARBA00022448"/>
    </source>
</evidence>
<evidence type="ECO:0000256" key="1">
    <source>
        <dbReference type="ARBA" id="ARBA00004173"/>
    </source>
</evidence>
<keyword evidence="10" id="KW-0406">Ion transport</keyword>
<dbReference type="Gene3D" id="3.30.920.10">
    <property type="entry name" value="Frataxin/CyaY"/>
    <property type="match status" value="1"/>
</dbReference>
<evidence type="ECO:0000256" key="4">
    <source>
        <dbReference type="ARBA" id="ARBA00022434"/>
    </source>
</evidence>
<evidence type="ECO:0000256" key="2">
    <source>
        <dbReference type="ARBA" id="ARBA00008183"/>
    </source>
</evidence>
<dbReference type="EC" id="1.16.3.1" evidence="3"/>
<dbReference type="GO" id="GO:0006879">
    <property type="term" value="P:intracellular iron ion homeostasis"/>
    <property type="evidence" value="ECO:0007669"/>
    <property type="project" value="UniProtKB-KW"/>
</dbReference>
<comment type="similarity">
    <text evidence="2">Belongs to the frataxin family.</text>
</comment>
<dbReference type="SUPFAM" id="SSF55387">
    <property type="entry name" value="Frataxin/Nqo15-like"/>
    <property type="match status" value="1"/>
</dbReference>
<sequence length="193" mass="21846">MSSAFSRAGFIRGIFSKRLPSKTVSQAGFPRRFLCNSTSQSLPLENTQHPSCRKNSRGFQLSQKSYYSVTTDGKEFSQEIDEISIGEYHKKSDLYLESLVDQLEILGETYREIDVDYSEGVLNMELPPLGDYCINKQPPNKQIWSSSPVSGPNRYDLIKGKWISLRDGSSLTKILEDEIKQATGLDEFTLELD</sequence>
<dbReference type="GO" id="GO:0008199">
    <property type="term" value="F:ferric iron binding"/>
    <property type="evidence" value="ECO:0007669"/>
    <property type="project" value="InterPro"/>
</dbReference>
<accession>A0AAV5QK40</accession>
<keyword evidence="14" id="KW-1185">Reference proteome</keyword>
<reference evidence="13 14" key="1">
    <citation type="journal article" date="2023" name="Elife">
        <title>Identification of key yeast species and microbe-microbe interactions impacting larval growth of Drosophila in the wild.</title>
        <authorList>
            <person name="Mure A."/>
            <person name="Sugiura Y."/>
            <person name="Maeda R."/>
            <person name="Honda K."/>
            <person name="Sakurai N."/>
            <person name="Takahashi Y."/>
            <person name="Watada M."/>
            <person name="Katoh T."/>
            <person name="Gotoh A."/>
            <person name="Gotoh Y."/>
            <person name="Taniguchi I."/>
            <person name="Nakamura K."/>
            <person name="Hayashi T."/>
            <person name="Katayama T."/>
            <person name="Uemura T."/>
            <person name="Hattori Y."/>
        </authorList>
    </citation>
    <scope>NUCLEOTIDE SEQUENCE [LARGE SCALE GENOMIC DNA]</scope>
    <source>
        <strain evidence="13 14">SC-9</strain>
    </source>
</reference>
<comment type="catalytic activity">
    <reaction evidence="12">
        <text>4 Fe(2+) + O2 + 4 H(+) = 4 Fe(3+) + 2 H2O</text>
        <dbReference type="Rhea" id="RHEA:11148"/>
        <dbReference type="ChEBI" id="CHEBI:15377"/>
        <dbReference type="ChEBI" id="CHEBI:15378"/>
        <dbReference type="ChEBI" id="CHEBI:15379"/>
        <dbReference type="ChEBI" id="CHEBI:29033"/>
        <dbReference type="ChEBI" id="CHEBI:29034"/>
        <dbReference type="EC" id="1.16.3.1"/>
    </reaction>
</comment>
<keyword evidence="11" id="KW-0496">Mitochondrion</keyword>
<dbReference type="PANTHER" id="PTHR16821:SF2">
    <property type="entry name" value="FRATAXIN, MITOCHONDRIAL"/>
    <property type="match status" value="1"/>
</dbReference>
<dbReference type="GO" id="GO:0008198">
    <property type="term" value="F:ferrous iron binding"/>
    <property type="evidence" value="ECO:0007669"/>
    <property type="project" value="TreeGrafter"/>
</dbReference>
<dbReference type="InterPro" id="IPR017789">
    <property type="entry name" value="Frataxin"/>
</dbReference>
<dbReference type="GO" id="GO:0051537">
    <property type="term" value="F:2 iron, 2 sulfur cluster binding"/>
    <property type="evidence" value="ECO:0007669"/>
    <property type="project" value="TreeGrafter"/>
</dbReference>
<dbReference type="GO" id="GO:0005739">
    <property type="term" value="C:mitochondrion"/>
    <property type="evidence" value="ECO:0007669"/>
    <property type="project" value="UniProtKB-SubCell"/>
</dbReference>
<dbReference type="GO" id="GO:0034986">
    <property type="term" value="F:iron chaperone activity"/>
    <property type="evidence" value="ECO:0007669"/>
    <property type="project" value="TreeGrafter"/>
</dbReference>
<protein>
    <recommendedName>
        <fullName evidence="3">ferroxidase</fullName>
        <ecNumber evidence="3">1.16.3.1</ecNumber>
    </recommendedName>
</protein>
<comment type="caution">
    <text evidence="13">The sequence shown here is derived from an EMBL/GenBank/DDBJ whole genome shotgun (WGS) entry which is preliminary data.</text>
</comment>
<keyword evidence="5" id="KW-0813">Transport</keyword>
<name>A0AAV5QK40_9ASCO</name>
<dbReference type="PANTHER" id="PTHR16821">
    <property type="entry name" value="FRATAXIN"/>
    <property type="match status" value="1"/>
</dbReference>
<dbReference type="GeneID" id="90072906"/>
<dbReference type="PROSITE" id="PS50810">
    <property type="entry name" value="FRATAXIN_2"/>
    <property type="match status" value="1"/>
</dbReference>
<comment type="subcellular location">
    <subcellularLocation>
        <location evidence="1">Mitochondrion</location>
    </subcellularLocation>
</comment>
<evidence type="ECO:0000256" key="6">
    <source>
        <dbReference type="ARBA" id="ARBA00022496"/>
    </source>
</evidence>
<dbReference type="Pfam" id="PF01491">
    <property type="entry name" value="Frataxin_Cyay"/>
    <property type="match status" value="1"/>
</dbReference>
<evidence type="ECO:0000313" key="13">
    <source>
        <dbReference type="EMBL" id="GMM34927.1"/>
    </source>
</evidence>
<evidence type="ECO:0000313" key="14">
    <source>
        <dbReference type="Proteomes" id="UP001360560"/>
    </source>
</evidence>
<dbReference type="InterPro" id="IPR036524">
    <property type="entry name" value="Frataxin/CyaY_sf"/>
</dbReference>
<keyword evidence="4" id="KW-0409">Iron storage</keyword>
<keyword evidence="8" id="KW-0560">Oxidoreductase</keyword>
<evidence type="ECO:0000256" key="3">
    <source>
        <dbReference type="ARBA" id="ARBA00013107"/>
    </source>
</evidence>
<organism evidence="13 14">
    <name type="scientific">Saccharomycopsis crataegensis</name>
    <dbReference type="NCBI Taxonomy" id="43959"/>
    <lineage>
        <taxon>Eukaryota</taxon>
        <taxon>Fungi</taxon>
        <taxon>Dikarya</taxon>
        <taxon>Ascomycota</taxon>
        <taxon>Saccharomycotina</taxon>
        <taxon>Saccharomycetes</taxon>
        <taxon>Saccharomycopsidaceae</taxon>
        <taxon>Saccharomycopsis</taxon>
    </lineage>
</organism>